<evidence type="ECO:0000256" key="1">
    <source>
        <dbReference type="SAM" id="MobiDB-lite"/>
    </source>
</evidence>
<evidence type="ECO:0000313" key="2">
    <source>
        <dbReference type="EMBL" id="MFD2458474.1"/>
    </source>
</evidence>
<keyword evidence="3" id="KW-1185">Reference proteome</keyword>
<organism evidence="2 3">
    <name type="scientific">Amycolatopsis samaneae</name>
    <dbReference type="NCBI Taxonomy" id="664691"/>
    <lineage>
        <taxon>Bacteria</taxon>
        <taxon>Bacillati</taxon>
        <taxon>Actinomycetota</taxon>
        <taxon>Actinomycetes</taxon>
        <taxon>Pseudonocardiales</taxon>
        <taxon>Pseudonocardiaceae</taxon>
        <taxon>Amycolatopsis</taxon>
    </lineage>
</organism>
<dbReference type="RefSeq" id="WP_345387973.1">
    <property type="nucleotide sequence ID" value="NZ_BAABHG010000002.1"/>
</dbReference>
<proteinExistence type="predicted"/>
<evidence type="ECO:0000313" key="3">
    <source>
        <dbReference type="Proteomes" id="UP001597419"/>
    </source>
</evidence>
<accession>A0ABW5GB69</accession>
<gene>
    <name evidence="2" type="ORF">ACFSYJ_07685</name>
</gene>
<dbReference type="EMBL" id="JBHUKU010000004">
    <property type="protein sequence ID" value="MFD2458474.1"/>
    <property type="molecule type" value="Genomic_DNA"/>
</dbReference>
<sequence>MSGQENPGGAEGPRLAEEIRLLVELVAEHAAPWLEGLVKAGHGMSGEDTEDPAHSAEQHGETTPGCGWCPLCAIVAVLRGERPEFVARLLEQAAQLVALLRAVLADRWEPEDGVHMPGFHPARREPEPAGAPASPRVQHITVRRRDQWRPEREY</sequence>
<feature type="compositionally biased region" description="Basic and acidic residues" evidence="1">
    <location>
        <begin position="143"/>
        <end position="154"/>
    </location>
</feature>
<protein>
    <submittedName>
        <fullName evidence="2">Uncharacterized protein</fullName>
    </submittedName>
</protein>
<feature type="region of interest" description="Disordered" evidence="1">
    <location>
        <begin position="117"/>
        <end position="154"/>
    </location>
</feature>
<comment type="caution">
    <text evidence="2">The sequence shown here is derived from an EMBL/GenBank/DDBJ whole genome shotgun (WGS) entry which is preliminary data.</text>
</comment>
<name>A0ABW5GB69_9PSEU</name>
<dbReference type="Proteomes" id="UP001597419">
    <property type="component" value="Unassembled WGS sequence"/>
</dbReference>
<reference evidence="3" key="1">
    <citation type="journal article" date="2019" name="Int. J. Syst. Evol. Microbiol.">
        <title>The Global Catalogue of Microorganisms (GCM) 10K type strain sequencing project: providing services to taxonomists for standard genome sequencing and annotation.</title>
        <authorList>
            <consortium name="The Broad Institute Genomics Platform"/>
            <consortium name="The Broad Institute Genome Sequencing Center for Infectious Disease"/>
            <person name="Wu L."/>
            <person name="Ma J."/>
        </authorList>
    </citation>
    <scope>NUCLEOTIDE SEQUENCE [LARGE SCALE GENOMIC DNA]</scope>
    <source>
        <strain evidence="3">CGMCC 4.7643</strain>
    </source>
</reference>
<feature type="region of interest" description="Disordered" evidence="1">
    <location>
        <begin position="41"/>
        <end position="62"/>
    </location>
</feature>
<feature type="compositionally biased region" description="Basic and acidic residues" evidence="1">
    <location>
        <begin position="51"/>
        <end position="60"/>
    </location>
</feature>